<gene>
    <name evidence="5" type="ORF">QN277_011069</name>
</gene>
<evidence type="ECO:0000256" key="2">
    <source>
        <dbReference type="ARBA" id="ARBA00023242"/>
    </source>
</evidence>
<dbReference type="Pfam" id="PF16987">
    <property type="entry name" value="KIX_2"/>
    <property type="match status" value="1"/>
</dbReference>
<sequence>MDNTDWRDELEPYDRKRAVKRIMNAVRQYHQLDDDETDELEKFSRSVEQKIFAVATSLSDYLQQITTEAVSMERKMKEELFQKIQMLKEIYLSDLNEMHQRISYGLQQAESDKHEKLKIFKAMLEDFIPFLLTTQSEISPAIKEKLLFYEKQIKNFIDINRPWILSLQPGQVLPPHAMHPLPQPPSQPTQVQSHESQINSEGQSQEAYQRIQMLKEMYLPELNEIHQRMVDKVRQYDSDPQQAGSVACRMVKMLKEEMERNIAFLQTSKSDISPTLGEELPSHEKQIMHFIDMGRLVPASYRASVIAECSRASSSSRSKAAQ</sequence>
<dbReference type="Gene3D" id="1.10.246.20">
    <property type="entry name" value="Coactivator CBP, KIX domain"/>
    <property type="match status" value="1"/>
</dbReference>
<keyword evidence="6" id="KW-1185">Reference proteome</keyword>
<proteinExistence type="predicted"/>
<dbReference type="SUPFAM" id="SSF47040">
    <property type="entry name" value="Kix domain of CBP (creb binding protein)"/>
    <property type="match status" value="1"/>
</dbReference>
<dbReference type="GO" id="GO:0005634">
    <property type="term" value="C:nucleus"/>
    <property type="evidence" value="ECO:0007669"/>
    <property type="project" value="UniProtKB-SubCell"/>
</dbReference>
<accession>A0AAE1IN26</accession>
<dbReference type="GO" id="GO:0031490">
    <property type="term" value="F:chromatin DNA binding"/>
    <property type="evidence" value="ECO:0007669"/>
    <property type="project" value="InterPro"/>
</dbReference>
<dbReference type="InterPro" id="IPR036529">
    <property type="entry name" value="KIX_dom_sf"/>
</dbReference>
<name>A0AAE1IN26_9FABA</name>
<feature type="region of interest" description="Disordered" evidence="3">
    <location>
        <begin position="175"/>
        <end position="206"/>
    </location>
</feature>
<dbReference type="EMBL" id="JAWXYG010000019">
    <property type="protein sequence ID" value="KAK4252945.1"/>
    <property type="molecule type" value="Genomic_DNA"/>
</dbReference>
<feature type="compositionally biased region" description="Polar residues" evidence="3">
    <location>
        <begin position="193"/>
        <end position="206"/>
    </location>
</feature>
<reference evidence="5" key="1">
    <citation type="submission" date="2023-10" db="EMBL/GenBank/DDBJ databases">
        <title>Chromosome-level genome of the transformable northern wattle, Acacia crassicarpa.</title>
        <authorList>
            <person name="Massaro I."/>
            <person name="Sinha N.R."/>
            <person name="Poethig S."/>
            <person name="Leichty A.R."/>
        </authorList>
    </citation>
    <scope>NUCLEOTIDE SEQUENCE</scope>
    <source>
        <strain evidence="5">Acra3RX</strain>
        <tissue evidence="5">Leaf</tissue>
    </source>
</reference>
<feature type="domain" description="Mediator complex subunit 15 KIX" evidence="4">
    <location>
        <begin position="4"/>
        <end position="78"/>
    </location>
</feature>
<protein>
    <recommendedName>
        <fullName evidence="4">Mediator complex subunit 15 KIX domain-containing protein</fullName>
    </recommendedName>
</protein>
<evidence type="ECO:0000256" key="3">
    <source>
        <dbReference type="SAM" id="MobiDB-lite"/>
    </source>
</evidence>
<dbReference type="InterPro" id="IPR036546">
    <property type="entry name" value="MED15_KIX"/>
</dbReference>
<dbReference type="PANTHER" id="PTHR33137:SF4">
    <property type="entry name" value="MEDIATOR OF RNA POLYMERASE II TRANSCRIPTION SUBUNIT 15A-RELATED"/>
    <property type="match status" value="1"/>
</dbReference>
<organism evidence="5 6">
    <name type="scientific">Acacia crassicarpa</name>
    <name type="common">northern wattle</name>
    <dbReference type="NCBI Taxonomy" id="499986"/>
    <lineage>
        <taxon>Eukaryota</taxon>
        <taxon>Viridiplantae</taxon>
        <taxon>Streptophyta</taxon>
        <taxon>Embryophyta</taxon>
        <taxon>Tracheophyta</taxon>
        <taxon>Spermatophyta</taxon>
        <taxon>Magnoliopsida</taxon>
        <taxon>eudicotyledons</taxon>
        <taxon>Gunneridae</taxon>
        <taxon>Pentapetalae</taxon>
        <taxon>rosids</taxon>
        <taxon>fabids</taxon>
        <taxon>Fabales</taxon>
        <taxon>Fabaceae</taxon>
        <taxon>Caesalpinioideae</taxon>
        <taxon>mimosoid clade</taxon>
        <taxon>Acacieae</taxon>
        <taxon>Acacia</taxon>
    </lineage>
</organism>
<dbReference type="PANTHER" id="PTHR33137">
    <property type="entry name" value="MEDIATOR OF RNA POLYMERASE II TRANSCRIPTION SUBUNIT 15A-RELATED"/>
    <property type="match status" value="1"/>
</dbReference>
<comment type="caution">
    <text evidence="5">The sequence shown here is derived from an EMBL/GenBank/DDBJ whole genome shotgun (WGS) entry which is preliminary data.</text>
</comment>
<evidence type="ECO:0000256" key="1">
    <source>
        <dbReference type="ARBA" id="ARBA00004123"/>
    </source>
</evidence>
<keyword evidence="2" id="KW-0539">Nucleus</keyword>
<comment type="subcellular location">
    <subcellularLocation>
        <location evidence="1">Nucleus</location>
    </subcellularLocation>
</comment>
<dbReference type="Proteomes" id="UP001293593">
    <property type="component" value="Unassembled WGS sequence"/>
</dbReference>
<dbReference type="AlphaFoldDB" id="A0AAE1IN26"/>
<dbReference type="InterPro" id="IPR044661">
    <property type="entry name" value="MED15a/b/c-like"/>
</dbReference>
<dbReference type="GO" id="GO:0003713">
    <property type="term" value="F:transcription coactivator activity"/>
    <property type="evidence" value="ECO:0007669"/>
    <property type="project" value="InterPro"/>
</dbReference>
<evidence type="ECO:0000259" key="4">
    <source>
        <dbReference type="Pfam" id="PF16987"/>
    </source>
</evidence>
<evidence type="ECO:0000313" key="6">
    <source>
        <dbReference type="Proteomes" id="UP001293593"/>
    </source>
</evidence>
<evidence type="ECO:0000313" key="5">
    <source>
        <dbReference type="EMBL" id="KAK4252945.1"/>
    </source>
</evidence>